<organism evidence="1 2">
    <name type="scientific">Fusarium solani subsp. cucurbitae</name>
    <name type="common">Neocosmosporum cucurbitae</name>
    <dbReference type="NCBI Taxonomy" id="2747967"/>
    <lineage>
        <taxon>Eukaryota</taxon>
        <taxon>Fungi</taxon>
        <taxon>Dikarya</taxon>
        <taxon>Ascomycota</taxon>
        <taxon>Pezizomycotina</taxon>
        <taxon>Sordariomycetes</taxon>
        <taxon>Hypocreomycetidae</taxon>
        <taxon>Hypocreales</taxon>
        <taxon>Nectriaceae</taxon>
        <taxon>Fusarium</taxon>
        <taxon>Fusarium solani species complex</taxon>
    </lineage>
</organism>
<dbReference type="EMBL" id="CP090034">
    <property type="protein sequence ID" value="UPK95941.1"/>
    <property type="molecule type" value="Genomic_DNA"/>
</dbReference>
<keyword evidence="2" id="KW-1185">Reference proteome</keyword>
<evidence type="ECO:0000313" key="1">
    <source>
        <dbReference type="EMBL" id="UPK95941.1"/>
    </source>
</evidence>
<gene>
    <name evidence="1" type="ORF">LCI18_006876</name>
</gene>
<proteinExistence type="predicted"/>
<accession>A0ACD3Z456</accession>
<reference evidence="1" key="1">
    <citation type="submission" date="2021-11" db="EMBL/GenBank/DDBJ databases">
        <title>Fusarium solani-melongenae Genome sequencing and assembly.</title>
        <authorList>
            <person name="Xie S."/>
            <person name="Huang L."/>
            <person name="Zhang X."/>
        </authorList>
    </citation>
    <scope>NUCLEOTIDE SEQUENCE</scope>
    <source>
        <strain evidence="1">CRI 24-3</strain>
    </source>
</reference>
<name>A0ACD3Z456_FUSSC</name>
<evidence type="ECO:0000313" key="2">
    <source>
        <dbReference type="Proteomes" id="UP000830768"/>
    </source>
</evidence>
<protein>
    <submittedName>
        <fullName evidence="1">Uncharacterized protein</fullName>
    </submittedName>
</protein>
<dbReference type="Proteomes" id="UP000830768">
    <property type="component" value="Chromosome 5"/>
</dbReference>
<sequence>MRQLLSNKSLLGQWMFEIGAIALALAAVAAIVILLINFDGERVFDGPMITLNAVISTLSTTSRVCLLAMLASTISQWNWLLFSSEPRRLVDFEYFSAASRGPLGSLKVLLDFRILGGPVVRFGALVTILTIALDPFAQQLVQLQEKLKDDETREYQASIATADYYSRGVVNSPLPSWQGNKGTFTVKNGRLVTEDDDMLSSAEPDSGMDISIKLSYNDVDRGLRHQVAYNCSTADCEYKPSESLAVCSRCDDISPSLKKRVTRRKQLQIAELVRDQESPNGTSECTEYSLPNGLYLSNLDGDDDIYSPYQLLYMVMFGTGDQNKTIAMTKVDTLIWAQSFITVDKSSLKNGLFEWPKAKIVAQECALYYCIKQYKAAVKNGTLEENSTTLENHKRIQGSWEIQPEFGIEEEGFPEYANTSLAWDPAVAAFQRSDLMLGDTSRNWSIASAAVYSIGILMKQTFTKCMEARENCTEEDDLDPPHGFVARRQSNPPIADILQHDPGDVFEKMARGMSIAIRNGADEGQNVTGTTFFPVTVYRVAWPWIILHLLATLGSLIFLIVTIWSTHKAKLPAWKSSELAVFSQVAAANGVFSGGETYYELEEKAKAVPVVLLEKRNREEGIMLEDRGVSGDVSGEDIILPTRSASKAGSLFRRGRNRGEYESVRLDSP</sequence>